<evidence type="ECO:0000256" key="5">
    <source>
        <dbReference type="ARBA" id="ARBA00016038"/>
    </source>
</evidence>
<comment type="catalytic activity">
    <reaction evidence="16 18">
        <text>L-threonyl-[protein] + ATP = O-phospho-L-threonyl-[protein] + ADP + H(+)</text>
        <dbReference type="Rhea" id="RHEA:46608"/>
        <dbReference type="Rhea" id="RHEA-COMP:11060"/>
        <dbReference type="Rhea" id="RHEA-COMP:11605"/>
        <dbReference type="ChEBI" id="CHEBI:15378"/>
        <dbReference type="ChEBI" id="CHEBI:30013"/>
        <dbReference type="ChEBI" id="CHEBI:30616"/>
        <dbReference type="ChEBI" id="CHEBI:61977"/>
        <dbReference type="ChEBI" id="CHEBI:456216"/>
        <dbReference type="EC" id="2.7.11.1"/>
    </reaction>
</comment>
<dbReference type="SMART" id="SM00090">
    <property type="entry name" value="RIO"/>
    <property type="match status" value="1"/>
</dbReference>
<feature type="compositionally biased region" description="Basic and acidic residues" evidence="22">
    <location>
        <begin position="549"/>
        <end position="584"/>
    </location>
</feature>
<keyword evidence="25" id="KW-1185">Reference proteome</keyword>
<feature type="compositionally biased region" description="Basic and acidic residues" evidence="22">
    <location>
        <begin position="445"/>
        <end position="460"/>
    </location>
</feature>
<dbReference type="AlphaFoldDB" id="A0A8H5M6R1"/>
<evidence type="ECO:0000256" key="14">
    <source>
        <dbReference type="ARBA" id="ARBA00022840"/>
    </source>
</evidence>
<comment type="cofactor">
    <cofactor evidence="1 21">
        <name>Mg(2+)</name>
        <dbReference type="ChEBI" id="CHEBI:18420"/>
    </cofactor>
</comment>
<evidence type="ECO:0000256" key="6">
    <source>
        <dbReference type="ARBA" id="ARBA00022490"/>
    </source>
</evidence>
<name>A0A8H5M6R1_9AGAR</name>
<feature type="active site" description="4-aspartylphosphate intermediate" evidence="19">
    <location>
        <position position="363"/>
    </location>
</feature>
<feature type="region of interest" description="Disordered" evidence="22">
    <location>
        <begin position="431"/>
        <end position="460"/>
    </location>
</feature>
<evidence type="ECO:0000256" key="17">
    <source>
        <dbReference type="ARBA" id="ARBA00048679"/>
    </source>
</evidence>
<keyword evidence="15" id="KW-0460">Magnesium</keyword>
<dbReference type="GO" id="GO:0042254">
    <property type="term" value="P:ribosome biogenesis"/>
    <property type="evidence" value="ECO:0007669"/>
    <property type="project" value="UniProtKB-KW"/>
</dbReference>
<feature type="region of interest" description="Disordered" evidence="22">
    <location>
        <begin position="512"/>
        <end position="603"/>
    </location>
</feature>
<dbReference type="EMBL" id="JAACJP010000008">
    <property type="protein sequence ID" value="KAF5382746.1"/>
    <property type="molecule type" value="Genomic_DNA"/>
</dbReference>
<dbReference type="InterPro" id="IPR018935">
    <property type="entry name" value="RIO_kinase_CS"/>
</dbReference>
<evidence type="ECO:0000256" key="4">
    <source>
        <dbReference type="ARBA" id="ARBA00012513"/>
    </source>
</evidence>
<evidence type="ECO:0000313" key="24">
    <source>
        <dbReference type="EMBL" id="KAF5382746.1"/>
    </source>
</evidence>
<evidence type="ECO:0000256" key="16">
    <source>
        <dbReference type="ARBA" id="ARBA00047899"/>
    </source>
</evidence>
<dbReference type="EC" id="2.7.11.1" evidence="4 18"/>
<dbReference type="InterPro" id="IPR051272">
    <property type="entry name" value="RIO-type_Ser/Thr_kinase"/>
</dbReference>
<dbReference type="GO" id="GO:0005737">
    <property type="term" value="C:cytoplasm"/>
    <property type="evidence" value="ECO:0007669"/>
    <property type="project" value="UniProtKB-SubCell"/>
</dbReference>
<feature type="binding site" evidence="20">
    <location>
        <position position="299"/>
    </location>
    <ligand>
        <name>ATP</name>
        <dbReference type="ChEBI" id="CHEBI:30616"/>
    </ligand>
</feature>
<evidence type="ECO:0000313" key="25">
    <source>
        <dbReference type="Proteomes" id="UP000565441"/>
    </source>
</evidence>
<dbReference type="Proteomes" id="UP000565441">
    <property type="component" value="Unassembled WGS sequence"/>
</dbReference>
<feature type="binding site" evidence="20">
    <location>
        <position position="301"/>
    </location>
    <ligand>
        <name>ATP</name>
        <dbReference type="ChEBI" id="CHEBI:30616"/>
    </ligand>
</feature>
<feature type="region of interest" description="Disordered" evidence="22">
    <location>
        <begin position="1"/>
        <end position="66"/>
    </location>
</feature>
<evidence type="ECO:0000256" key="7">
    <source>
        <dbReference type="ARBA" id="ARBA00022517"/>
    </source>
</evidence>
<comment type="subcellular location">
    <subcellularLocation>
        <location evidence="2">Cytoplasm</location>
    </subcellularLocation>
</comment>
<gene>
    <name evidence="24" type="ORF">D9615_002867</name>
</gene>
<evidence type="ECO:0000256" key="13">
    <source>
        <dbReference type="ARBA" id="ARBA00022801"/>
    </source>
</evidence>
<dbReference type="InterPro" id="IPR017407">
    <property type="entry name" value="Ser/Thr_kinase_Rio1"/>
</dbReference>
<sequence>MASAVEAGQFDDVEESTTTHPSNPRAEHSYIDTANYDSDDLASPEESDYDEDEIDEEYDENRVEDEDWEIAERDFTKQYNRLRQHVAIRTGNAQGTSSSVNQSNSVVALPAVNHPRRANAPSIPSAHAKDKSTDQLAALAKYNSRIAKIDVPYVMGVGVNRKGPSAHANAKDKADRATTEQVLDPRTRIILFKMIGRGLINEINGCISTGKEANVYHALTPENAHLALKIYKTSILVFKDRDKYVTGEYRFRRGYSRRNPRKMVRLWAEKEMRNLKRLVAAGIPCPDPIEVRENVLVMSFIGDKEGWASPRLKDAELSTAECSDLYVELVLTVRKMFRQCKLVHADLSEYNILYHEGHLCIIDVSQSVEHDHPSAFDFLRKDIKNVEEFFGRLGVKCLGLRRCFEFITQIQTSEGGEKEEDEAVLRSWLEKAEEEEDTPLDDGVGQDRDSHRESASAHEDSVFLQSFIPRTLNEVYDPERDVEKLVRGEGGGLIYAKTIGVVPVAESNGGIDTTLTLSDGGKPASGSSESESDGDDGEEDDSEGDDVDGASKEGFVERTPRGHRHEDKEAKKERKQAAKAEARERRKHKMPKADKKRSMKKSK</sequence>
<evidence type="ECO:0000256" key="20">
    <source>
        <dbReference type="PIRSR" id="PIRSR038147-2"/>
    </source>
</evidence>
<dbReference type="GO" id="GO:0046872">
    <property type="term" value="F:metal ion binding"/>
    <property type="evidence" value="ECO:0007669"/>
    <property type="project" value="UniProtKB-KW"/>
</dbReference>
<evidence type="ECO:0000256" key="21">
    <source>
        <dbReference type="PIRSR" id="PIRSR038147-3"/>
    </source>
</evidence>
<keyword evidence="8 18" id="KW-0723">Serine/threonine-protein kinase</keyword>
<keyword evidence="9 18" id="KW-0808">Transferase</keyword>
<dbReference type="Gene3D" id="1.10.510.10">
    <property type="entry name" value="Transferase(Phosphotransferase) domain 1"/>
    <property type="match status" value="1"/>
</dbReference>
<evidence type="ECO:0000256" key="3">
    <source>
        <dbReference type="ARBA" id="ARBA00009196"/>
    </source>
</evidence>
<feature type="binding site" evidence="21">
    <location>
        <position position="351"/>
    </location>
    <ligand>
        <name>Mg(2+)</name>
        <dbReference type="ChEBI" id="CHEBI:18420"/>
    </ligand>
</feature>
<feature type="compositionally biased region" description="Basic residues" evidence="22">
    <location>
        <begin position="585"/>
        <end position="603"/>
    </location>
</feature>
<evidence type="ECO:0000256" key="9">
    <source>
        <dbReference type="ARBA" id="ARBA00022679"/>
    </source>
</evidence>
<keyword evidence="13" id="KW-0378">Hydrolase</keyword>
<dbReference type="InterPro" id="IPR000687">
    <property type="entry name" value="RIO_kinase"/>
</dbReference>
<keyword evidence="14 18" id="KW-0067">ATP-binding</keyword>
<dbReference type="InterPro" id="IPR011009">
    <property type="entry name" value="Kinase-like_dom_sf"/>
</dbReference>
<keyword evidence="12 18" id="KW-0418">Kinase</keyword>
<evidence type="ECO:0000256" key="2">
    <source>
        <dbReference type="ARBA" id="ARBA00004496"/>
    </source>
</evidence>
<dbReference type="CDD" id="cd05147">
    <property type="entry name" value="RIO1_euk"/>
    <property type="match status" value="1"/>
</dbReference>
<evidence type="ECO:0000256" key="8">
    <source>
        <dbReference type="ARBA" id="ARBA00022527"/>
    </source>
</evidence>
<accession>A0A8H5M6R1</accession>
<evidence type="ECO:0000256" key="10">
    <source>
        <dbReference type="ARBA" id="ARBA00022723"/>
    </source>
</evidence>
<keyword evidence="10" id="KW-0479">Metal-binding</keyword>
<evidence type="ECO:0000256" key="1">
    <source>
        <dbReference type="ARBA" id="ARBA00001946"/>
    </source>
</evidence>
<evidence type="ECO:0000256" key="19">
    <source>
        <dbReference type="PIRSR" id="PIRSR038147-1"/>
    </source>
</evidence>
<dbReference type="PROSITE" id="PS01245">
    <property type="entry name" value="RIO1"/>
    <property type="match status" value="1"/>
</dbReference>
<reference evidence="24 25" key="1">
    <citation type="journal article" date="2020" name="ISME J.">
        <title>Uncovering the hidden diversity of litter-decomposition mechanisms in mushroom-forming fungi.</title>
        <authorList>
            <person name="Floudas D."/>
            <person name="Bentzer J."/>
            <person name="Ahren D."/>
            <person name="Johansson T."/>
            <person name="Persson P."/>
            <person name="Tunlid A."/>
        </authorList>
    </citation>
    <scope>NUCLEOTIDE SEQUENCE [LARGE SCALE GENOMIC DNA]</scope>
    <source>
        <strain evidence="24 25">CBS 661.87</strain>
    </source>
</reference>
<dbReference type="PANTHER" id="PTHR45723">
    <property type="entry name" value="SERINE/THREONINE-PROTEIN KINASE RIO1"/>
    <property type="match status" value="1"/>
</dbReference>
<evidence type="ECO:0000259" key="23">
    <source>
        <dbReference type="SMART" id="SM00090"/>
    </source>
</evidence>
<evidence type="ECO:0000256" key="22">
    <source>
        <dbReference type="SAM" id="MobiDB-lite"/>
    </source>
</evidence>
<organism evidence="24 25">
    <name type="scientific">Tricholomella constricta</name>
    <dbReference type="NCBI Taxonomy" id="117010"/>
    <lineage>
        <taxon>Eukaryota</taxon>
        <taxon>Fungi</taxon>
        <taxon>Dikarya</taxon>
        <taxon>Basidiomycota</taxon>
        <taxon>Agaricomycotina</taxon>
        <taxon>Agaricomycetes</taxon>
        <taxon>Agaricomycetidae</taxon>
        <taxon>Agaricales</taxon>
        <taxon>Tricholomatineae</taxon>
        <taxon>Lyophyllaceae</taxon>
        <taxon>Tricholomella</taxon>
    </lineage>
</organism>
<feature type="compositionally biased region" description="Acidic residues" evidence="22">
    <location>
        <begin position="530"/>
        <end position="548"/>
    </location>
</feature>
<keyword evidence="7" id="KW-0690">Ribosome biogenesis</keyword>
<evidence type="ECO:0000256" key="15">
    <source>
        <dbReference type="ARBA" id="ARBA00022842"/>
    </source>
</evidence>
<feature type="binding site" evidence="21">
    <location>
        <position position="363"/>
    </location>
    <ligand>
        <name>Mg(2+)</name>
        <dbReference type="ChEBI" id="CHEBI:18420"/>
    </ligand>
</feature>
<evidence type="ECO:0000256" key="18">
    <source>
        <dbReference type="PIRNR" id="PIRNR038147"/>
    </source>
</evidence>
<feature type="compositionally biased region" description="Acidic residues" evidence="22">
    <location>
        <begin position="37"/>
        <end position="66"/>
    </location>
</feature>
<keyword evidence="11 18" id="KW-0547">Nucleotide-binding</keyword>
<comment type="caution">
    <text evidence="24">The sequence shown here is derived from an EMBL/GenBank/DDBJ whole genome shotgun (WGS) entry which is preliminary data.</text>
</comment>
<proteinExistence type="inferred from homology"/>
<dbReference type="GO" id="GO:0016787">
    <property type="term" value="F:hydrolase activity"/>
    <property type="evidence" value="ECO:0007669"/>
    <property type="project" value="UniProtKB-KW"/>
</dbReference>
<dbReference type="Pfam" id="PF01163">
    <property type="entry name" value="RIO1"/>
    <property type="match status" value="1"/>
</dbReference>
<feature type="binding site" evidence="20">
    <location>
        <position position="229"/>
    </location>
    <ligand>
        <name>ATP</name>
        <dbReference type="ChEBI" id="CHEBI:30616"/>
    </ligand>
</feature>
<dbReference type="GO" id="GO:0004674">
    <property type="term" value="F:protein serine/threonine kinase activity"/>
    <property type="evidence" value="ECO:0007669"/>
    <property type="project" value="UniProtKB-KW"/>
</dbReference>
<keyword evidence="6" id="KW-0963">Cytoplasm</keyword>
<comment type="similarity">
    <text evidence="3 18">Belongs to the protein kinase superfamily. RIO-type Ser/Thr kinase family.</text>
</comment>
<dbReference type="PIRSF" id="PIRSF038147">
    <property type="entry name" value="Ser/Thr_PK_RIO1"/>
    <property type="match status" value="1"/>
</dbReference>
<feature type="domain" description="RIO kinase" evidence="23">
    <location>
        <begin position="172"/>
        <end position="409"/>
    </location>
</feature>
<dbReference type="SUPFAM" id="SSF56112">
    <property type="entry name" value="Protein kinase-like (PK-like)"/>
    <property type="match status" value="1"/>
</dbReference>
<dbReference type="GO" id="GO:0005524">
    <property type="term" value="F:ATP binding"/>
    <property type="evidence" value="ECO:0007669"/>
    <property type="project" value="UniProtKB-KW"/>
</dbReference>
<comment type="catalytic activity">
    <reaction evidence="17 18">
        <text>L-seryl-[protein] + ATP = O-phospho-L-seryl-[protein] + ADP + H(+)</text>
        <dbReference type="Rhea" id="RHEA:17989"/>
        <dbReference type="Rhea" id="RHEA-COMP:9863"/>
        <dbReference type="Rhea" id="RHEA-COMP:11604"/>
        <dbReference type="ChEBI" id="CHEBI:15378"/>
        <dbReference type="ChEBI" id="CHEBI:29999"/>
        <dbReference type="ChEBI" id="CHEBI:30616"/>
        <dbReference type="ChEBI" id="CHEBI:83421"/>
        <dbReference type="ChEBI" id="CHEBI:456216"/>
        <dbReference type="EC" id="2.7.11.1"/>
    </reaction>
</comment>
<evidence type="ECO:0000256" key="12">
    <source>
        <dbReference type="ARBA" id="ARBA00022777"/>
    </source>
</evidence>
<dbReference type="Gene3D" id="3.30.200.20">
    <property type="entry name" value="Phosphorylase Kinase, domain 1"/>
    <property type="match status" value="1"/>
</dbReference>
<evidence type="ECO:0000256" key="11">
    <source>
        <dbReference type="ARBA" id="ARBA00022741"/>
    </source>
</evidence>
<dbReference type="InterPro" id="IPR018934">
    <property type="entry name" value="RIO_dom"/>
</dbReference>
<protein>
    <recommendedName>
        <fullName evidence="5 18">Serine/threonine-protein kinase RIO1</fullName>
        <ecNumber evidence="4 18">2.7.11.1</ecNumber>
    </recommendedName>
</protein>
<dbReference type="FunFam" id="3.30.200.20:FF:000148">
    <property type="entry name" value="Serine/threonine-protein kinase RIO1"/>
    <property type="match status" value="1"/>
</dbReference>
<dbReference type="OrthoDB" id="205248at2759"/>
<feature type="active site" description="Proton acceptor" evidence="19">
    <location>
        <position position="346"/>
    </location>
</feature>